<proteinExistence type="predicted"/>
<keyword evidence="1" id="KW-0732">Signal</keyword>
<protein>
    <submittedName>
        <fullName evidence="2">Uncharacterized protein</fullName>
    </submittedName>
</protein>
<sequence length="67" mass="7560">MKKVLLTVLVLFSFAGLTFAENNKSDNQTISQEEKTDEFFKNFINTIDKTAKDSTNKIADEIKSLGK</sequence>
<evidence type="ECO:0000313" key="3">
    <source>
        <dbReference type="Proteomes" id="UP000824176"/>
    </source>
</evidence>
<name>A0A9D2KA99_9BACT</name>
<evidence type="ECO:0000256" key="1">
    <source>
        <dbReference type="SAM" id="SignalP"/>
    </source>
</evidence>
<feature type="signal peptide" evidence="1">
    <location>
        <begin position="1"/>
        <end position="20"/>
    </location>
</feature>
<reference evidence="2" key="1">
    <citation type="journal article" date="2021" name="PeerJ">
        <title>Extensive microbial diversity within the chicken gut microbiome revealed by metagenomics and culture.</title>
        <authorList>
            <person name="Gilroy R."/>
            <person name="Ravi A."/>
            <person name="Getino M."/>
            <person name="Pursley I."/>
            <person name="Horton D.L."/>
            <person name="Alikhan N.F."/>
            <person name="Baker D."/>
            <person name="Gharbi K."/>
            <person name="Hall N."/>
            <person name="Watson M."/>
            <person name="Adriaenssens E.M."/>
            <person name="Foster-Nyarko E."/>
            <person name="Jarju S."/>
            <person name="Secka A."/>
            <person name="Antonio M."/>
            <person name="Oren A."/>
            <person name="Chaudhuri R.R."/>
            <person name="La Ragione R."/>
            <person name="Hildebrand F."/>
            <person name="Pallen M.J."/>
        </authorList>
    </citation>
    <scope>NUCLEOTIDE SEQUENCE</scope>
    <source>
        <strain evidence="2">ChiW4-1371</strain>
    </source>
</reference>
<evidence type="ECO:0000313" key="2">
    <source>
        <dbReference type="EMBL" id="HIZ89104.1"/>
    </source>
</evidence>
<organism evidence="2 3">
    <name type="scientific">Candidatus Mucispirillum faecigallinarum</name>
    <dbReference type="NCBI Taxonomy" id="2838699"/>
    <lineage>
        <taxon>Bacteria</taxon>
        <taxon>Pseudomonadati</taxon>
        <taxon>Deferribacterota</taxon>
        <taxon>Deferribacteres</taxon>
        <taxon>Deferribacterales</taxon>
        <taxon>Mucispirillaceae</taxon>
        <taxon>Mucispirillum</taxon>
    </lineage>
</organism>
<gene>
    <name evidence="2" type="ORF">H9804_04100</name>
</gene>
<dbReference type="EMBL" id="DXAQ01000063">
    <property type="protein sequence ID" value="HIZ89104.1"/>
    <property type="molecule type" value="Genomic_DNA"/>
</dbReference>
<dbReference type="AlphaFoldDB" id="A0A9D2KA99"/>
<comment type="caution">
    <text evidence="2">The sequence shown here is derived from an EMBL/GenBank/DDBJ whole genome shotgun (WGS) entry which is preliminary data.</text>
</comment>
<accession>A0A9D2KA99</accession>
<dbReference type="Proteomes" id="UP000824176">
    <property type="component" value="Unassembled WGS sequence"/>
</dbReference>
<feature type="chain" id="PRO_5038845176" evidence="1">
    <location>
        <begin position="21"/>
        <end position="67"/>
    </location>
</feature>
<reference evidence="2" key="2">
    <citation type="submission" date="2021-04" db="EMBL/GenBank/DDBJ databases">
        <authorList>
            <person name="Gilroy R."/>
        </authorList>
    </citation>
    <scope>NUCLEOTIDE SEQUENCE</scope>
    <source>
        <strain evidence="2">ChiW4-1371</strain>
    </source>
</reference>